<dbReference type="EC" id="2.3.1.-" evidence="4"/>
<dbReference type="PROSITE" id="PS51186">
    <property type="entry name" value="GNAT"/>
    <property type="match status" value="1"/>
</dbReference>
<evidence type="ECO:0000313" key="5">
    <source>
        <dbReference type="Proteomes" id="UP001595925"/>
    </source>
</evidence>
<sequence length="251" mass="27876">MNVREATDEDVEGIRSIAGNSLRESYTHFLAAETIDDAVENWYGEAFGDELESEDFLVLVAEEDGEPIAFSQSEFVGEGQTEGRIRWIHVDPEARGGGTGVRLLARTRERLIEDGAEGIRATVLEDNEFGNEFYAENGFERAGTLEVEIGGESYTENVFVEAESGIEEGGWRALEAVEDDGETIYVSYGEPARGSEAPFYTAYEEEEGEDRYGWFCGNCDSLDNAMDAMGRIQCNACGNRRKATRWDASYL</sequence>
<dbReference type="AlphaFoldDB" id="A0ABD5QKU1"/>
<evidence type="ECO:0000259" key="3">
    <source>
        <dbReference type="PROSITE" id="PS51186"/>
    </source>
</evidence>
<dbReference type="GO" id="GO:0016746">
    <property type="term" value="F:acyltransferase activity"/>
    <property type="evidence" value="ECO:0007669"/>
    <property type="project" value="UniProtKB-KW"/>
</dbReference>
<dbReference type="SUPFAM" id="SSF55729">
    <property type="entry name" value="Acyl-CoA N-acyltransferases (Nat)"/>
    <property type="match status" value="1"/>
</dbReference>
<dbReference type="Pfam" id="PF19133">
    <property type="entry name" value="DUF5816"/>
    <property type="match status" value="1"/>
</dbReference>
<comment type="caution">
    <text evidence="4">The sequence shown here is derived from an EMBL/GenBank/DDBJ whole genome shotgun (WGS) entry which is preliminary data.</text>
</comment>
<keyword evidence="5" id="KW-1185">Reference proteome</keyword>
<organism evidence="4 5">
    <name type="scientific">Saliphagus infecundisoli</name>
    <dbReference type="NCBI Taxonomy" id="1849069"/>
    <lineage>
        <taxon>Archaea</taxon>
        <taxon>Methanobacteriati</taxon>
        <taxon>Methanobacteriota</taxon>
        <taxon>Stenosarchaea group</taxon>
        <taxon>Halobacteria</taxon>
        <taxon>Halobacteriales</taxon>
        <taxon>Natrialbaceae</taxon>
        <taxon>Saliphagus</taxon>
    </lineage>
</organism>
<dbReference type="InterPro" id="IPR000182">
    <property type="entry name" value="GNAT_dom"/>
</dbReference>
<name>A0ABD5QKU1_9EURY</name>
<keyword evidence="2 4" id="KW-0012">Acyltransferase</keyword>
<evidence type="ECO:0000313" key="4">
    <source>
        <dbReference type="EMBL" id="MFC4990119.1"/>
    </source>
</evidence>
<dbReference type="InterPro" id="IPR016181">
    <property type="entry name" value="Acyl_CoA_acyltransferase"/>
</dbReference>
<gene>
    <name evidence="4" type="ORF">ACFPFO_20710</name>
</gene>
<protein>
    <submittedName>
        <fullName evidence="4">GNAT family N-acetyltransferase</fullName>
        <ecNumber evidence="4">2.3.1.-</ecNumber>
    </submittedName>
</protein>
<dbReference type="RefSeq" id="WP_114577660.1">
    <property type="nucleotide sequence ID" value="NZ_JAIVEF010000010.1"/>
</dbReference>
<dbReference type="InterPro" id="IPR050832">
    <property type="entry name" value="Bact_Acetyltransf"/>
</dbReference>
<dbReference type="CDD" id="cd04301">
    <property type="entry name" value="NAT_SF"/>
    <property type="match status" value="1"/>
</dbReference>
<evidence type="ECO:0000256" key="1">
    <source>
        <dbReference type="ARBA" id="ARBA00022679"/>
    </source>
</evidence>
<dbReference type="Gene3D" id="3.40.630.30">
    <property type="match status" value="1"/>
</dbReference>
<dbReference type="Proteomes" id="UP001595925">
    <property type="component" value="Unassembled WGS sequence"/>
</dbReference>
<dbReference type="InterPro" id="IPR043854">
    <property type="entry name" value="DUF5816"/>
</dbReference>
<proteinExistence type="predicted"/>
<accession>A0ABD5QKU1</accession>
<evidence type="ECO:0000256" key="2">
    <source>
        <dbReference type="ARBA" id="ARBA00023315"/>
    </source>
</evidence>
<dbReference type="EMBL" id="JBHSJG010000063">
    <property type="protein sequence ID" value="MFC4990119.1"/>
    <property type="molecule type" value="Genomic_DNA"/>
</dbReference>
<dbReference type="Pfam" id="PF00583">
    <property type="entry name" value="Acetyltransf_1"/>
    <property type="match status" value="1"/>
</dbReference>
<dbReference type="PANTHER" id="PTHR43877">
    <property type="entry name" value="AMINOALKYLPHOSPHONATE N-ACETYLTRANSFERASE-RELATED-RELATED"/>
    <property type="match status" value="1"/>
</dbReference>
<feature type="domain" description="N-acetyltransferase" evidence="3">
    <location>
        <begin position="1"/>
        <end position="161"/>
    </location>
</feature>
<keyword evidence="1 4" id="KW-0808">Transferase</keyword>
<reference evidence="4 5" key="1">
    <citation type="journal article" date="2019" name="Int. J. Syst. Evol. Microbiol.">
        <title>The Global Catalogue of Microorganisms (GCM) 10K type strain sequencing project: providing services to taxonomists for standard genome sequencing and annotation.</title>
        <authorList>
            <consortium name="The Broad Institute Genomics Platform"/>
            <consortium name="The Broad Institute Genome Sequencing Center for Infectious Disease"/>
            <person name="Wu L."/>
            <person name="Ma J."/>
        </authorList>
    </citation>
    <scope>NUCLEOTIDE SEQUENCE [LARGE SCALE GENOMIC DNA]</scope>
    <source>
        <strain evidence="4 5">CGMCC 1.15824</strain>
    </source>
</reference>